<dbReference type="Pfam" id="PF02670">
    <property type="entry name" value="DXP_reductoisom"/>
    <property type="match status" value="1"/>
</dbReference>
<feature type="non-terminal residue" evidence="2">
    <location>
        <position position="88"/>
    </location>
</feature>
<dbReference type="GO" id="GO:0070402">
    <property type="term" value="F:NADPH binding"/>
    <property type="evidence" value="ECO:0007669"/>
    <property type="project" value="InterPro"/>
</dbReference>
<dbReference type="InterPro" id="IPR036291">
    <property type="entry name" value="NAD(P)-bd_dom_sf"/>
</dbReference>
<dbReference type="AlphaFoldDB" id="A0A382DNK2"/>
<evidence type="ECO:0000259" key="1">
    <source>
        <dbReference type="Pfam" id="PF02670"/>
    </source>
</evidence>
<sequence length="88" mass="9365">MPENQTQKIGVAVLGSTGSIGKSTLSVIERHDDLFEVVALTANRSLGPLCAQIWTHSVKTAVVGDASVLTTTDDLPKTDWKFGQKGLL</sequence>
<gene>
    <name evidence="2" type="ORF">METZ01_LOCUS192822</name>
</gene>
<dbReference type="PANTHER" id="PTHR30525:SF0">
    <property type="entry name" value="1-DEOXY-D-XYLULOSE 5-PHOSPHATE REDUCTOISOMERASE, CHLOROPLASTIC"/>
    <property type="match status" value="1"/>
</dbReference>
<proteinExistence type="predicted"/>
<dbReference type="GO" id="GO:0051484">
    <property type="term" value="P:isopentenyl diphosphate biosynthetic process, methylerythritol 4-phosphate pathway involved in terpenoid biosynthetic process"/>
    <property type="evidence" value="ECO:0007669"/>
    <property type="project" value="TreeGrafter"/>
</dbReference>
<name>A0A382DNK2_9ZZZZ</name>
<protein>
    <recommendedName>
        <fullName evidence="1">1-deoxy-D-xylulose 5-phosphate reductoisomerase N-terminal domain-containing protein</fullName>
    </recommendedName>
</protein>
<dbReference type="InterPro" id="IPR013512">
    <property type="entry name" value="DXP_reductoisomerase_N"/>
</dbReference>
<dbReference type="GO" id="GO:0030145">
    <property type="term" value="F:manganese ion binding"/>
    <property type="evidence" value="ECO:0007669"/>
    <property type="project" value="TreeGrafter"/>
</dbReference>
<dbReference type="InterPro" id="IPR003821">
    <property type="entry name" value="DXP_reductoisomerase"/>
</dbReference>
<evidence type="ECO:0000313" key="2">
    <source>
        <dbReference type="EMBL" id="SVB39968.1"/>
    </source>
</evidence>
<organism evidence="2">
    <name type="scientific">marine metagenome</name>
    <dbReference type="NCBI Taxonomy" id="408172"/>
    <lineage>
        <taxon>unclassified sequences</taxon>
        <taxon>metagenomes</taxon>
        <taxon>ecological metagenomes</taxon>
    </lineage>
</organism>
<dbReference type="EMBL" id="UINC01040297">
    <property type="protein sequence ID" value="SVB39968.1"/>
    <property type="molecule type" value="Genomic_DNA"/>
</dbReference>
<dbReference type="SUPFAM" id="SSF51735">
    <property type="entry name" value="NAD(P)-binding Rossmann-fold domains"/>
    <property type="match status" value="1"/>
</dbReference>
<dbReference type="PANTHER" id="PTHR30525">
    <property type="entry name" value="1-DEOXY-D-XYLULOSE 5-PHOSPHATE REDUCTOISOMERASE"/>
    <property type="match status" value="1"/>
</dbReference>
<dbReference type="Gene3D" id="3.40.50.720">
    <property type="entry name" value="NAD(P)-binding Rossmann-like Domain"/>
    <property type="match status" value="1"/>
</dbReference>
<dbReference type="GO" id="GO:0030604">
    <property type="term" value="F:1-deoxy-D-xylulose-5-phosphate reductoisomerase activity"/>
    <property type="evidence" value="ECO:0007669"/>
    <property type="project" value="InterPro"/>
</dbReference>
<feature type="domain" description="1-deoxy-D-xylulose 5-phosphate reductoisomerase N-terminal" evidence="1">
    <location>
        <begin position="11"/>
        <end position="76"/>
    </location>
</feature>
<accession>A0A382DNK2</accession>
<reference evidence="2" key="1">
    <citation type="submission" date="2018-05" db="EMBL/GenBank/DDBJ databases">
        <authorList>
            <person name="Lanie J.A."/>
            <person name="Ng W.-L."/>
            <person name="Kazmierczak K.M."/>
            <person name="Andrzejewski T.M."/>
            <person name="Davidsen T.M."/>
            <person name="Wayne K.J."/>
            <person name="Tettelin H."/>
            <person name="Glass J.I."/>
            <person name="Rusch D."/>
            <person name="Podicherti R."/>
            <person name="Tsui H.-C.T."/>
            <person name="Winkler M.E."/>
        </authorList>
    </citation>
    <scope>NUCLEOTIDE SEQUENCE</scope>
</reference>